<dbReference type="InterPro" id="IPR002156">
    <property type="entry name" value="RNaseH_domain"/>
</dbReference>
<name>A0AAD8M9A9_9APIA</name>
<keyword evidence="4" id="KW-1185">Reference proteome</keyword>
<sequence>MDSVNNLVHGMNTIALEDEEEGGFEIGNAEGLEEDLQKQGFDPKLCVVEKFCSKLFDTNEADITKPYGSWIRAPLRNQVKPIGVKWLRSGLENGGCSKEPEKHYSQGEKNDVNLDPQITPGNVQAGRKGGNVGIDISHNLNAEAGRDKGNNISGISLNYSGLINKEDIVGGRPYPERLINGFRDVLAVCNLKDMYLNGYPFTWERNRGTAQWIEVRLDRVLISPDFLNMFPDAKLTNLEVSTSDHCPIMLEPLKTNIMLQHCWNAAYIPDIAGNPRSFGEWLKLVFDQRDARTIQISSVICWMLWKNRNDLVWNQTSMDVQELLHTALSTLNQWRYIQDKTFDHTLGFLNPEDGRTTWQAPSMNRVKVNTDAALFDNPNRYSHAQFVRDHNGKLMEARSQCYLGSASPELAEAMGIREALSWVKDTRKKDVVIESDCLAMIQWIRSSFITMSYIGRVVEDCRRLLIGLQESNVMLRFVKRSANSVAHYLARYSSSIADRTWRLENVHPEFNYVLCNDLI</sequence>
<feature type="compositionally biased region" description="Basic and acidic residues" evidence="1">
    <location>
        <begin position="98"/>
        <end position="112"/>
    </location>
</feature>
<evidence type="ECO:0000259" key="2">
    <source>
        <dbReference type="Pfam" id="PF13456"/>
    </source>
</evidence>
<dbReference type="AlphaFoldDB" id="A0AAD8M9A9"/>
<dbReference type="GO" id="GO:0004523">
    <property type="term" value="F:RNA-DNA hybrid ribonuclease activity"/>
    <property type="evidence" value="ECO:0007669"/>
    <property type="project" value="InterPro"/>
</dbReference>
<dbReference type="Pfam" id="PF13456">
    <property type="entry name" value="RVT_3"/>
    <property type="match status" value="1"/>
</dbReference>
<dbReference type="InterPro" id="IPR012337">
    <property type="entry name" value="RNaseH-like_sf"/>
</dbReference>
<dbReference type="GO" id="GO:0003676">
    <property type="term" value="F:nucleic acid binding"/>
    <property type="evidence" value="ECO:0007669"/>
    <property type="project" value="InterPro"/>
</dbReference>
<feature type="domain" description="RNase H type-1" evidence="2">
    <location>
        <begin position="369"/>
        <end position="492"/>
    </location>
</feature>
<feature type="region of interest" description="Disordered" evidence="1">
    <location>
        <begin position="97"/>
        <end position="117"/>
    </location>
</feature>
<dbReference type="PANTHER" id="PTHR47074">
    <property type="entry name" value="BNAC02G40300D PROTEIN"/>
    <property type="match status" value="1"/>
</dbReference>
<reference evidence="3" key="1">
    <citation type="submission" date="2023-02" db="EMBL/GenBank/DDBJ databases">
        <title>Genome of toxic invasive species Heracleum sosnowskyi carries increased number of genes despite the absence of recent whole-genome duplications.</title>
        <authorList>
            <person name="Schelkunov M."/>
            <person name="Shtratnikova V."/>
            <person name="Makarenko M."/>
            <person name="Klepikova A."/>
            <person name="Omelchenko D."/>
            <person name="Novikova G."/>
            <person name="Obukhova E."/>
            <person name="Bogdanov V."/>
            <person name="Penin A."/>
            <person name="Logacheva M."/>
        </authorList>
    </citation>
    <scope>NUCLEOTIDE SEQUENCE</scope>
    <source>
        <strain evidence="3">Hsosn_3</strain>
        <tissue evidence="3">Leaf</tissue>
    </source>
</reference>
<dbReference type="InterPro" id="IPR036397">
    <property type="entry name" value="RNaseH_sf"/>
</dbReference>
<accession>A0AAD8M9A9</accession>
<dbReference type="PANTHER" id="PTHR47074:SF11">
    <property type="entry name" value="REVERSE TRANSCRIPTASE-LIKE PROTEIN"/>
    <property type="match status" value="1"/>
</dbReference>
<dbReference type="SUPFAM" id="SSF53098">
    <property type="entry name" value="Ribonuclease H-like"/>
    <property type="match status" value="1"/>
</dbReference>
<reference evidence="3" key="2">
    <citation type="submission" date="2023-05" db="EMBL/GenBank/DDBJ databases">
        <authorList>
            <person name="Schelkunov M.I."/>
        </authorList>
    </citation>
    <scope>NUCLEOTIDE SEQUENCE</scope>
    <source>
        <strain evidence="3">Hsosn_3</strain>
        <tissue evidence="3">Leaf</tissue>
    </source>
</reference>
<dbReference type="Gene3D" id="3.30.420.10">
    <property type="entry name" value="Ribonuclease H-like superfamily/Ribonuclease H"/>
    <property type="match status" value="1"/>
</dbReference>
<dbReference type="EMBL" id="JAUIZM010000009">
    <property type="protein sequence ID" value="KAK1364369.1"/>
    <property type="molecule type" value="Genomic_DNA"/>
</dbReference>
<dbReference type="SUPFAM" id="SSF56219">
    <property type="entry name" value="DNase I-like"/>
    <property type="match status" value="1"/>
</dbReference>
<dbReference type="CDD" id="cd06222">
    <property type="entry name" value="RNase_H_like"/>
    <property type="match status" value="1"/>
</dbReference>
<dbReference type="Proteomes" id="UP001237642">
    <property type="component" value="Unassembled WGS sequence"/>
</dbReference>
<proteinExistence type="predicted"/>
<organism evidence="3 4">
    <name type="scientific">Heracleum sosnowskyi</name>
    <dbReference type="NCBI Taxonomy" id="360622"/>
    <lineage>
        <taxon>Eukaryota</taxon>
        <taxon>Viridiplantae</taxon>
        <taxon>Streptophyta</taxon>
        <taxon>Embryophyta</taxon>
        <taxon>Tracheophyta</taxon>
        <taxon>Spermatophyta</taxon>
        <taxon>Magnoliopsida</taxon>
        <taxon>eudicotyledons</taxon>
        <taxon>Gunneridae</taxon>
        <taxon>Pentapetalae</taxon>
        <taxon>asterids</taxon>
        <taxon>campanulids</taxon>
        <taxon>Apiales</taxon>
        <taxon>Apiaceae</taxon>
        <taxon>Apioideae</taxon>
        <taxon>apioid superclade</taxon>
        <taxon>Tordylieae</taxon>
        <taxon>Tordyliinae</taxon>
        <taxon>Heracleum</taxon>
    </lineage>
</organism>
<comment type="caution">
    <text evidence="3">The sequence shown here is derived from an EMBL/GenBank/DDBJ whole genome shotgun (WGS) entry which is preliminary data.</text>
</comment>
<protein>
    <recommendedName>
        <fullName evidence="2">RNase H type-1 domain-containing protein</fullName>
    </recommendedName>
</protein>
<dbReference type="Gene3D" id="3.60.10.10">
    <property type="entry name" value="Endonuclease/exonuclease/phosphatase"/>
    <property type="match status" value="1"/>
</dbReference>
<evidence type="ECO:0000256" key="1">
    <source>
        <dbReference type="SAM" id="MobiDB-lite"/>
    </source>
</evidence>
<dbReference type="InterPro" id="IPR036691">
    <property type="entry name" value="Endo/exonu/phosph_ase_sf"/>
</dbReference>
<evidence type="ECO:0000313" key="3">
    <source>
        <dbReference type="EMBL" id="KAK1364369.1"/>
    </source>
</evidence>
<evidence type="ECO:0000313" key="4">
    <source>
        <dbReference type="Proteomes" id="UP001237642"/>
    </source>
</evidence>
<dbReference type="InterPro" id="IPR044730">
    <property type="entry name" value="RNase_H-like_dom_plant"/>
</dbReference>
<gene>
    <name evidence="3" type="ORF">POM88_039930</name>
</gene>
<dbReference type="InterPro" id="IPR052929">
    <property type="entry name" value="RNase_H-like_EbsB-rel"/>
</dbReference>